<proteinExistence type="predicted"/>
<evidence type="ECO:0000256" key="1">
    <source>
        <dbReference type="ARBA" id="ARBA00012409"/>
    </source>
</evidence>
<accession>A0A811NFC5</accession>
<reference evidence="8" key="1">
    <citation type="submission" date="2020-10" db="EMBL/GenBank/DDBJ databases">
        <authorList>
            <person name="Han B."/>
            <person name="Lu T."/>
            <person name="Zhao Q."/>
            <person name="Huang X."/>
            <person name="Zhao Y."/>
        </authorList>
    </citation>
    <scope>NUCLEOTIDE SEQUENCE</scope>
</reference>
<evidence type="ECO:0000313" key="9">
    <source>
        <dbReference type="Proteomes" id="UP000604825"/>
    </source>
</evidence>
<feature type="region of interest" description="Disordered" evidence="6">
    <location>
        <begin position="138"/>
        <end position="203"/>
    </location>
</feature>
<comment type="catalytic activity">
    <reaction evidence="5">
        <text>[DNA-directed RNA polymerase] + ATP = phospho-[DNA-directed RNA polymerase] + ADP + H(+)</text>
        <dbReference type="Rhea" id="RHEA:10216"/>
        <dbReference type="Rhea" id="RHEA-COMP:11321"/>
        <dbReference type="Rhea" id="RHEA-COMP:11322"/>
        <dbReference type="ChEBI" id="CHEBI:15378"/>
        <dbReference type="ChEBI" id="CHEBI:30616"/>
        <dbReference type="ChEBI" id="CHEBI:43176"/>
        <dbReference type="ChEBI" id="CHEBI:68546"/>
        <dbReference type="ChEBI" id="CHEBI:456216"/>
        <dbReference type="EC" id="2.7.11.23"/>
    </reaction>
</comment>
<evidence type="ECO:0000256" key="4">
    <source>
        <dbReference type="ARBA" id="ARBA00022840"/>
    </source>
</evidence>
<organism evidence="8 9">
    <name type="scientific">Miscanthus lutarioriparius</name>
    <dbReference type="NCBI Taxonomy" id="422564"/>
    <lineage>
        <taxon>Eukaryota</taxon>
        <taxon>Viridiplantae</taxon>
        <taxon>Streptophyta</taxon>
        <taxon>Embryophyta</taxon>
        <taxon>Tracheophyta</taxon>
        <taxon>Spermatophyta</taxon>
        <taxon>Magnoliopsida</taxon>
        <taxon>Liliopsida</taxon>
        <taxon>Poales</taxon>
        <taxon>Poaceae</taxon>
        <taxon>PACMAD clade</taxon>
        <taxon>Panicoideae</taxon>
        <taxon>Andropogonodae</taxon>
        <taxon>Andropogoneae</taxon>
        <taxon>Saccharinae</taxon>
        <taxon>Miscanthus</taxon>
    </lineage>
</organism>
<keyword evidence="3" id="KW-0547">Nucleotide-binding</keyword>
<dbReference type="GO" id="GO:0007346">
    <property type="term" value="P:regulation of mitotic cell cycle"/>
    <property type="evidence" value="ECO:0007669"/>
    <property type="project" value="TreeGrafter"/>
</dbReference>
<comment type="caution">
    <text evidence="8">The sequence shown here is derived from an EMBL/GenBank/DDBJ whole genome shotgun (WGS) entry which is preliminary data.</text>
</comment>
<dbReference type="EC" id="2.7.11.23" evidence="1"/>
<dbReference type="GO" id="GO:0005634">
    <property type="term" value="C:nucleus"/>
    <property type="evidence" value="ECO:0007669"/>
    <property type="project" value="TreeGrafter"/>
</dbReference>
<dbReference type="Pfam" id="PF00069">
    <property type="entry name" value="Pkinase"/>
    <property type="match status" value="1"/>
</dbReference>
<dbReference type="Proteomes" id="UP000604825">
    <property type="component" value="Unassembled WGS sequence"/>
</dbReference>
<dbReference type="OrthoDB" id="621080at2759"/>
<dbReference type="SUPFAM" id="SSF56112">
    <property type="entry name" value="Protein kinase-like (PK-like)"/>
    <property type="match status" value="1"/>
</dbReference>
<dbReference type="GO" id="GO:0008353">
    <property type="term" value="F:RNA polymerase II CTD heptapeptide repeat kinase activity"/>
    <property type="evidence" value="ECO:0007669"/>
    <property type="project" value="UniProtKB-EC"/>
</dbReference>
<name>A0A811NFC5_9POAL</name>
<dbReference type="InterPro" id="IPR000719">
    <property type="entry name" value="Prot_kinase_dom"/>
</dbReference>
<dbReference type="PANTHER" id="PTHR24056">
    <property type="entry name" value="CELL DIVISION PROTEIN KINASE"/>
    <property type="match status" value="1"/>
</dbReference>
<dbReference type="Gene3D" id="3.30.200.20">
    <property type="entry name" value="Phosphorylase Kinase, domain 1"/>
    <property type="match status" value="1"/>
</dbReference>
<dbReference type="EMBL" id="CAJGYO010000004">
    <property type="protein sequence ID" value="CAD6226203.1"/>
    <property type="molecule type" value="Genomic_DNA"/>
</dbReference>
<evidence type="ECO:0000256" key="5">
    <source>
        <dbReference type="ARBA" id="ARBA00049280"/>
    </source>
</evidence>
<dbReference type="Gene3D" id="1.10.510.10">
    <property type="entry name" value="Transferase(Phosphotransferase) domain 1"/>
    <property type="match status" value="1"/>
</dbReference>
<dbReference type="GO" id="GO:0005524">
    <property type="term" value="F:ATP binding"/>
    <property type="evidence" value="ECO:0007669"/>
    <property type="project" value="UniProtKB-KW"/>
</dbReference>
<evidence type="ECO:0000256" key="2">
    <source>
        <dbReference type="ARBA" id="ARBA00022553"/>
    </source>
</evidence>
<evidence type="ECO:0000256" key="3">
    <source>
        <dbReference type="ARBA" id="ARBA00022741"/>
    </source>
</evidence>
<evidence type="ECO:0000313" key="8">
    <source>
        <dbReference type="EMBL" id="CAD6226203.1"/>
    </source>
</evidence>
<keyword evidence="2" id="KW-0597">Phosphoprotein</keyword>
<dbReference type="InterPro" id="IPR050108">
    <property type="entry name" value="CDK"/>
</dbReference>
<feature type="compositionally biased region" description="Polar residues" evidence="6">
    <location>
        <begin position="192"/>
        <end position="203"/>
    </location>
</feature>
<keyword evidence="9" id="KW-1185">Reference proteome</keyword>
<protein>
    <recommendedName>
        <fullName evidence="1">[RNA-polymerase]-subunit kinase</fullName>
        <ecNumber evidence="1">2.7.11.23</ecNumber>
    </recommendedName>
</protein>
<gene>
    <name evidence="8" type="ORF">NCGR_LOCUS18075</name>
</gene>
<feature type="compositionally biased region" description="Polar residues" evidence="6">
    <location>
        <begin position="143"/>
        <end position="155"/>
    </location>
</feature>
<evidence type="ECO:0000256" key="6">
    <source>
        <dbReference type="SAM" id="MobiDB-lite"/>
    </source>
</evidence>
<sequence length="683" mass="75314">MAACGRGRERRRSQLAVGVRAVVDAGVRSRAASPDLEPTGLRRWWGRWCRRLRRRGGGDAGHKEDAWEEDDVGGFFLFLSGRCRANWQDHHHGREAGLIGRTIIMAERPNKYTCAPSRAPSSDAGFGLEFKSESVHHARANRNPVQSQVSTISDSNQRRRPAFISLEDSTRYVPRARGSRSRLTADRRPPEQTRSSLFAPTSQPPNVHLQSILMALKVIVHRKRPAPSRGKAGKKQRRRRYYKMPSEYYYYEFRFDDDIGDDMVEVNYQFDFDSINRYEMLEEFGPSDPVVAEARDRHTGETVAVKRVRPSEGDDGAASLCVVVREASCLDACIGHPSILQLKGMASDDKTGDLFIVTEQLLGGGAGTLRSLLTRPFSEYETRALMRQLLGAAEAMHGAGVTHRDINPDNILVGAGGALKICGFRCAIMPTERFLGEPHPPMGTMRYFSPHQLNGLRCYCPAEDIWALGCVMAELLAGEPLFTADTQEDLLDETVDLRDDLVSFGAEAEAFDGVLEEVSLAGRELLAGLLAFDSSERPTAADALKHRWAASGSQPAMLYMNAGDAVTTSTMVAMDAITRVWEEDEHGVLSRFGATIPLGLIGDLQRLEAVHAGDMLRGEGGGHRHEFRLGVAAIEEVERARRRFMGFKRIHPIAVEVDGVGKHEVGVGGDVTAGDSGGSRKYL</sequence>
<dbReference type="InterPro" id="IPR011009">
    <property type="entry name" value="Kinase-like_dom_sf"/>
</dbReference>
<dbReference type="PANTHER" id="PTHR24056:SF432">
    <property type="entry name" value="OS10G0154500 PROTEIN"/>
    <property type="match status" value="1"/>
</dbReference>
<dbReference type="AlphaFoldDB" id="A0A811NFC5"/>
<dbReference type="PROSITE" id="PS50011">
    <property type="entry name" value="PROTEIN_KINASE_DOM"/>
    <property type="match status" value="1"/>
</dbReference>
<keyword evidence="4" id="KW-0067">ATP-binding</keyword>
<evidence type="ECO:0000259" key="7">
    <source>
        <dbReference type="PROSITE" id="PS50011"/>
    </source>
</evidence>
<feature type="domain" description="Protein kinase" evidence="7">
    <location>
        <begin position="278"/>
        <end position="549"/>
    </location>
</feature>